<proteinExistence type="inferred from homology"/>
<dbReference type="AlphaFoldDB" id="A0A1T4MDE9"/>
<evidence type="ECO:0000313" key="6">
    <source>
        <dbReference type="EMBL" id="SJZ64905.1"/>
    </source>
</evidence>
<sequence length="238" mass="26747">MKRNIFGILIFILSFIFSYGKENTLVVGTNAAFVPFEYMEKGDIVGFDIDLMNKIGKKIGKKIIVKDMTFDGLIPSLQSKKIDLIIAGLSKTKEREKFVDFSEPYFVAKQVILTKDNNSIESLNDLKNKKIGVVLGYTGDILATKNSLNNKIQYDSTPGAIIGLLTDKIDGIIIDSAPGHMYQKKNKGIKVVEINSQEEQYAIAIGKNQKELLNSINKALKEIKEEGYYDELLTKYFK</sequence>
<protein>
    <submittedName>
        <fullName evidence="6">Polar amino acid transport system substrate-binding protein</fullName>
    </submittedName>
</protein>
<evidence type="ECO:0000256" key="4">
    <source>
        <dbReference type="RuleBase" id="RU003744"/>
    </source>
</evidence>
<keyword evidence="7" id="KW-1185">Reference proteome</keyword>
<evidence type="ECO:0000256" key="3">
    <source>
        <dbReference type="ARBA" id="ARBA00022729"/>
    </source>
</evidence>
<dbReference type="SMART" id="SM00062">
    <property type="entry name" value="PBPb"/>
    <property type="match status" value="1"/>
</dbReference>
<gene>
    <name evidence="6" type="ORF">SAMN02745174_01167</name>
</gene>
<evidence type="ECO:0000256" key="1">
    <source>
        <dbReference type="ARBA" id="ARBA00004196"/>
    </source>
</evidence>
<dbReference type="Proteomes" id="UP000191153">
    <property type="component" value="Unassembled WGS sequence"/>
</dbReference>
<evidence type="ECO:0000259" key="5">
    <source>
        <dbReference type="SMART" id="SM00062"/>
    </source>
</evidence>
<evidence type="ECO:0000256" key="2">
    <source>
        <dbReference type="ARBA" id="ARBA00010333"/>
    </source>
</evidence>
<dbReference type="Pfam" id="PF00497">
    <property type="entry name" value="SBP_bac_3"/>
    <property type="match status" value="1"/>
</dbReference>
<dbReference type="CDD" id="cd13624">
    <property type="entry name" value="PBP2_Arg_Lys_His"/>
    <property type="match status" value="1"/>
</dbReference>
<dbReference type="STRING" id="180163.SAMN02745174_01167"/>
<dbReference type="InterPro" id="IPR018313">
    <property type="entry name" value="SBP_3_CS"/>
</dbReference>
<comment type="similarity">
    <text evidence="2 4">Belongs to the bacterial solute-binding protein 3 family.</text>
</comment>
<reference evidence="6 7" key="1">
    <citation type="submission" date="2017-02" db="EMBL/GenBank/DDBJ databases">
        <authorList>
            <person name="Peterson S.W."/>
        </authorList>
    </citation>
    <scope>NUCLEOTIDE SEQUENCE [LARGE SCALE GENOMIC DNA]</scope>
    <source>
        <strain evidence="6 7">ATCC 700028</strain>
    </source>
</reference>
<keyword evidence="3" id="KW-0732">Signal</keyword>
<dbReference type="GO" id="GO:0030313">
    <property type="term" value="C:cell envelope"/>
    <property type="evidence" value="ECO:0007669"/>
    <property type="project" value="UniProtKB-SubCell"/>
</dbReference>
<name>A0A1T4MDE9_9FUSO</name>
<dbReference type="Gene3D" id="3.40.190.10">
    <property type="entry name" value="Periplasmic binding protein-like II"/>
    <property type="match status" value="2"/>
</dbReference>
<comment type="subcellular location">
    <subcellularLocation>
        <location evidence="1">Cell envelope</location>
    </subcellularLocation>
</comment>
<dbReference type="PANTHER" id="PTHR35936:SF17">
    <property type="entry name" value="ARGININE-BINDING EXTRACELLULAR PROTEIN ARTP"/>
    <property type="match status" value="1"/>
</dbReference>
<evidence type="ECO:0000313" key="7">
    <source>
        <dbReference type="Proteomes" id="UP000191153"/>
    </source>
</evidence>
<accession>A0A1T4MDE9</accession>
<dbReference type="EMBL" id="FUWX01000008">
    <property type="protein sequence ID" value="SJZ64905.1"/>
    <property type="molecule type" value="Genomic_DNA"/>
</dbReference>
<organism evidence="6 7">
    <name type="scientific">Cetobacterium ceti</name>
    <dbReference type="NCBI Taxonomy" id="180163"/>
    <lineage>
        <taxon>Bacteria</taxon>
        <taxon>Fusobacteriati</taxon>
        <taxon>Fusobacteriota</taxon>
        <taxon>Fusobacteriia</taxon>
        <taxon>Fusobacteriales</taxon>
        <taxon>Fusobacteriaceae</taxon>
        <taxon>Cetobacterium</taxon>
    </lineage>
</organism>
<dbReference type="SUPFAM" id="SSF53850">
    <property type="entry name" value="Periplasmic binding protein-like II"/>
    <property type="match status" value="1"/>
</dbReference>
<dbReference type="RefSeq" id="WP_234977894.1">
    <property type="nucleotide sequence ID" value="NZ_FUWX01000008.1"/>
</dbReference>
<dbReference type="InterPro" id="IPR001638">
    <property type="entry name" value="Solute-binding_3/MltF_N"/>
</dbReference>
<dbReference type="PROSITE" id="PS01039">
    <property type="entry name" value="SBP_BACTERIAL_3"/>
    <property type="match status" value="1"/>
</dbReference>
<feature type="domain" description="Solute-binding protein family 3/N-terminal" evidence="5">
    <location>
        <begin position="24"/>
        <end position="238"/>
    </location>
</feature>
<dbReference type="PANTHER" id="PTHR35936">
    <property type="entry name" value="MEMBRANE-BOUND LYTIC MUREIN TRANSGLYCOSYLASE F"/>
    <property type="match status" value="1"/>
</dbReference>